<evidence type="ECO:0000313" key="6">
    <source>
        <dbReference type="Proteomes" id="UP000028481"/>
    </source>
</evidence>
<name>A0A075WUX9_9BACT</name>
<feature type="domain" description="Enoyl reductase (ER)" evidence="4">
    <location>
        <begin position="10"/>
        <end position="339"/>
    </location>
</feature>
<dbReference type="RefSeq" id="WP_038062018.1">
    <property type="nucleotide sequence ID" value="NZ_CP008796.1"/>
</dbReference>
<gene>
    <name evidence="5" type="ORF">HL41_09075</name>
</gene>
<evidence type="ECO:0000256" key="3">
    <source>
        <dbReference type="ARBA" id="ARBA00023002"/>
    </source>
</evidence>
<keyword evidence="6" id="KW-1185">Reference proteome</keyword>
<dbReference type="HOGENOM" id="CLU_026673_20_7_0"/>
<dbReference type="InterPro" id="IPR011032">
    <property type="entry name" value="GroES-like_sf"/>
</dbReference>
<dbReference type="eggNOG" id="COG1064">
    <property type="taxonomic scope" value="Bacteria"/>
</dbReference>
<evidence type="ECO:0000256" key="2">
    <source>
        <dbReference type="ARBA" id="ARBA00022833"/>
    </source>
</evidence>
<dbReference type="Gene3D" id="3.40.50.720">
    <property type="entry name" value="NAD(P)-binding Rossmann-like Domain"/>
    <property type="match status" value="1"/>
</dbReference>
<organism evidence="5 6">
    <name type="scientific">Thermodesulfobacterium commune DSM 2178</name>
    <dbReference type="NCBI Taxonomy" id="289377"/>
    <lineage>
        <taxon>Bacteria</taxon>
        <taxon>Pseudomonadati</taxon>
        <taxon>Thermodesulfobacteriota</taxon>
        <taxon>Thermodesulfobacteria</taxon>
        <taxon>Thermodesulfobacteriales</taxon>
        <taxon>Thermodesulfobacteriaceae</taxon>
        <taxon>Thermodesulfobacterium</taxon>
    </lineage>
</organism>
<dbReference type="SUPFAM" id="SSF51735">
    <property type="entry name" value="NAD(P)-binding Rossmann-fold domains"/>
    <property type="match status" value="1"/>
</dbReference>
<dbReference type="InterPro" id="IPR047109">
    <property type="entry name" value="CAD-like"/>
</dbReference>
<dbReference type="SMART" id="SM00829">
    <property type="entry name" value="PKS_ER"/>
    <property type="match status" value="1"/>
</dbReference>
<keyword evidence="1" id="KW-0479">Metal-binding</keyword>
<evidence type="ECO:0000256" key="1">
    <source>
        <dbReference type="ARBA" id="ARBA00022723"/>
    </source>
</evidence>
<reference evidence="5 6" key="1">
    <citation type="journal article" date="2015" name="Genome Announc.">
        <title>Genome Sequence of a Sulfate-Reducing Thermophilic Bacterium, Thermodesulfobacterium commune DSM 2178T (Phylum Thermodesulfobacteria).</title>
        <authorList>
            <person name="Bhatnagar S."/>
            <person name="Badger J.H."/>
            <person name="Madupu R."/>
            <person name="Khouri H.M."/>
            <person name="O'Connor E.M."/>
            <person name="Robb F.T."/>
            <person name="Ward N.L."/>
            <person name="Eisen J.A."/>
        </authorList>
    </citation>
    <scope>NUCLEOTIDE SEQUENCE [LARGE SCALE GENOMIC DNA]</scope>
    <source>
        <strain evidence="5 6">DSM 2178</strain>
    </source>
</reference>
<dbReference type="PANTHER" id="PTHR42683">
    <property type="entry name" value="ALDEHYDE REDUCTASE"/>
    <property type="match status" value="1"/>
</dbReference>
<dbReference type="AlphaFoldDB" id="A0A075WUX9"/>
<dbReference type="PaxDb" id="289377-HL41_09075"/>
<dbReference type="InterPro" id="IPR020843">
    <property type="entry name" value="ER"/>
</dbReference>
<protein>
    <submittedName>
        <fullName evidence="5">Alcohol dehydrogenase</fullName>
    </submittedName>
</protein>
<dbReference type="GO" id="GO:0046872">
    <property type="term" value="F:metal ion binding"/>
    <property type="evidence" value="ECO:0007669"/>
    <property type="project" value="UniProtKB-KW"/>
</dbReference>
<dbReference type="GO" id="GO:0016616">
    <property type="term" value="F:oxidoreductase activity, acting on the CH-OH group of donors, NAD or NADP as acceptor"/>
    <property type="evidence" value="ECO:0007669"/>
    <property type="project" value="InterPro"/>
</dbReference>
<accession>A0A075WUX9</accession>
<dbReference type="EMBL" id="CP008796">
    <property type="protein sequence ID" value="AIH04780.1"/>
    <property type="molecule type" value="Genomic_DNA"/>
</dbReference>
<dbReference type="KEGG" id="tcm:HL41_09075"/>
<dbReference type="OrthoDB" id="9806940at2"/>
<keyword evidence="2" id="KW-0862">Zinc</keyword>
<dbReference type="InterPro" id="IPR013154">
    <property type="entry name" value="ADH-like_N"/>
</dbReference>
<dbReference type="Pfam" id="PF08240">
    <property type="entry name" value="ADH_N"/>
    <property type="match status" value="1"/>
</dbReference>
<keyword evidence="3" id="KW-0560">Oxidoreductase</keyword>
<evidence type="ECO:0000259" key="4">
    <source>
        <dbReference type="SMART" id="SM00829"/>
    </source>
</evidence>
<dbReference type="STRING" id="289377.HL41_09075"/>
<dbReference type="Proteomes" id="UP000028481">
    <property type="component" value="Chromosome"/>
</dbReference>
<dbReference type="Gene3D" id="3.90.180.10">
    <property type="entry name" value="Medium-chain alcohol dehydrogenases, catalytic domain"/>
    <property type="match status" value="1"/>
</dbReference>
<evidence type="ECO:0000313" key="5">
    <source>
        <dbReference type="EMBL" id="AIH04780.1"/>
    </source>
</evidence>
<dbReference type="InterPro" id="IPR036291">
    <property type="entry name" value="NAD(P)-bd_dom_sf"/>
</dbReference>
<dbReference type="SUPFAM" id="SSF50129">
    <property type="entry name" value="GroES-like"/>
    <property type="match status" value="1"/>
</dbReference>
<sequence length="346" mass="38664">MKAWVIDKVGLLSPDSLKLVELPVPEVEEDEILVKVYFCGICHTELDEIEGRATPDILPVVPGHQIVGEVVEVGPKVEKFKIGDKVGAGWIYSSCQRCEYCERGLENLCQEFKATGKDVNGGYAEYFKIKETFAFAIPEGLTLMEAAPLFCAGAIGYRALKLTQLKGEEGETLGLSGFGASNHLVLKLVKALFPKVKTYVFARNPKQREHALSLGADWAGDFEDTPPEGLKAIIDTTPVWRPLLLLKHLKPNGRFIINAIRKEEQDKEKLLFLDYGRDLWLEKEIKSVANITCQDLEEFLSLAKRLKLKPDVIGYPFYEAPKALFELKEGKIKGAKVLVIEDPFVI</sequence>
<proteinExistence type="predicted"/>